<dbReference type="Gene3D" id="2.40.50.100">
    <property type="match status" value="1"/>
</dbReference>
<dbReference type="PROSITE" id="PS50893">
    <property type="entry name" value="ABC_TRANSPORTER_2"/>
    <property type="match status" value="1"/>
</dbReference>
<evidence type="ECO:0000313" key="10">
    <source>
        <dbReference type="Proteomes" id="UP000460272"/>
    </source>
</evidence>
<keyword evidence="5 7" id="KW-1278">Translocase</keyword>
<comment type="similarity">
    <text evidence="7">Belongs to the ABC transporter superfamily. Spermidine/putrescine importer (TC 3.A.1.11.1) family.</text>
</comment>
<evidence type="ECO:0000313" key="9">
    <source>
        <dbReference type="EMBL" id="TVZ03002.1"/>
    </source>
</evidence>
<dbReference type="SMART" id="SM00382">
    <property type="entry name" value="AAA"/>
    <property type="match status" value="1"/>
</dbReference>
<dbReference type="Pfam" id="PF08402">
    <property type="entry name" value="TOBE_2"/>
    <property type="match status" value="1"/>
</dbReference>
<proteinExistence type="inferred from homology"/>
<dbReference type="Gene3D" id="3.40.50.300">
    <property type="entry name" value="P-loop containing nucleotide triphosphate hydrolases"/>
    <property type="match status" value="1"/>
</dbReference>
<sequence>MAAGIELVGLTKRFGHGTAEHTAVDGIDLSVSGGEFFSLLGPSGCGKTTTLRLIAGFEEPTAGRILLDGNDVSHIPPHKRNVNTVFQSYALFPFLSVFDNVAFGLRHAHVAKADLRKRVGDALALVSMSSFASRRPGQLSGGQQQRVALARALVLNPSVLLLDEPLGALDAKLRRSLKVELKALQERVGITFIYVTHDQEEALTMSDRLAVMDAGRIAQIGTPREVYESPADAYVADFLGAANLLDITVAERVPDSASTVSLGEISLSTSVPVPVAQGATAQAVIRPERIRVEAHGSAGPNRVPALVERVVYLGAATQVHLRLATGESLQAEIPNEGADGASLAQGTPVHAYLPADALRVLSGSPAAAPVAAEPLAS</sequence>
<comment type="subunit">
    <text evidence="7">The complex is composed of two ATP-binding proteins (PotA), two transmembrane proteins (PotB and PotC) and a solute-binding protein (PotD).</text>
</comment>
<dbReference type="InterPro" id="IPR005893">
    <property type="entry name" value="PotA-like"/>
</dbReference>
<dbReference type="Proteomes" id="UP000460272">
    <property type="component" value="Unassembled WGS sequence"/>
</dbReference>
<name>A0A6P2BV67_9ACTN</name>
<dbReference type="InterPro" id="IPR008995">
    <property type="entry name" value="Mo/tungstate-bd_C_term_dom"/>
</dbReference>
<keyword evidence="10" id="KW-1185">Reference proteome</keyword>
<keyword evidence="3 7" id="KW-0547">Nucleotide-binding</keyword>
<dbReference type="EC" id="7.6.2.11" evidence="7"/>
<keyword evidence="2 7" id="KW-1003">Cell membrane</keyword>
<dbReference type="GO" id="GO:0005524">
    <property type="term" value="F:ATP binding"/>
    <property type="evidence" value="ECO:0007669"/>
    <property type="project" value="UniProtKB-KW"/>
</dbReference>
<dbReference type="InterPro" id="IPR003593">
    <property type="entry name" value="AAA+_ATPase"/>
</dbReference>
<dbReference type="AlphaFoldDB" id="A0A6P2BV67"/>
<comment type="catalytic activity">
    <reaction evidence="7">
        <text>ATP + H2O + polyamine-[polyamine-binding protein]Side 1 = ADP + phosphate + polyamineSide 2 + [polyamine-binding protein]Side 1.</text>
        <dbReference type="EC" id="7.6.2.11"/>
    </reaction>
</comment>
<dbReference type="GO" id="GO:0016887">
    <property type="term" value="F:ATP hydrolysis activity"/>
    <property type="evidence" value="ECO:0007669"/>
    <property type="project" value="InterPro"/>
</dbReference>
<gene>
    <name evidence="7 9" type="primary">potA</name>
    <name evidence="9" type="ORF">EAS64_21295</name>
</gene>
<dbReference type="InterPro" id="IPR050093">
    <property type="entry name" value="ABC_SmlMolc_Importer"/>
</dbReference>
<keyword evidence="6 7" id="KW-0472">Membrane</keyword>
<keyword evidence="4 7" id="KW-0067">ATP-binding</keyword>
<dbReference type="GO" id="GO:0043190">
    <property type="term" value="C:ATP-binding cassette (ABC) transporter complex"/>
    <property type="evidence" value="ECO:0007669"/>
    <property type="project" value="InterPro"/>
</dbReference>
<evidence type="ECO:0000256" key="3">
    <source>
        <dbReference type="ARBA" id="ARBA00022741"/>
    </source>
</evidence>
<evidence type="ECO:0000256" key="2">
    <source>
        <dbReference type="ARBA" id="ARBA00022475"/>
    </source>
</evidence>
<keyword evidence="1 7" id="KW-0813">Transport</keyword>
<evidence type="ECO:0000256" key="4">
    <source>
        <dbReference type="ARBA" id="ARBA00022840"/>
    </source>
</evidence>
<dbReference type="InterPro" id="IPR027417">
    <property type="entry name" value="P-loop_NTPase"/>
</dbReference>
<dbReference type="GO" id="GO:0015417">
    <property type="term" value="F:ABC-type polyamine transporter activity"/>
    <property type="evidence" value="ECO:0007669"/>
    <property type="project" value="UniProtKB-EC"/>
</dbReference>
<evidence type="ECO:0000256" key="7">
    <source>
        <dbReference type="RuleBase" id="RU364083"/>
    </source>
</evidence>
<evidence type="ECO:0000256" key="1">
    <source>
        <dbReference type="ARBA" id="ARBA00022448"/>
    </source>
</evidence>
<protein>
    <recommendedName>
        <fullName evidence="7">Spermidine/putrescine import ATP-binding protein PotA</fullName>
        <ecNumber evidence="7">7.6.2.11</ecNumber>
    </recommendedName>
</protein>
<dbReference type="PANTHER" id="PTHR42781">
    <property type="entry name" value="SPERMIDINE/PUTRESCINE IMPORT ATP-BINDING PROTEIN POTA"/>
    <property type="match status" value="1"/>
</dbReference>
<evidence type="ECO:0000256" key="6">
    <source>
        <dbReference type="ARBA" id="ARBA00023136"/>
    </source>
</evidence>
<dbReference type="InterPro" id="IPR017871">
    <property type="entry name" value="ABC_transporter-like_CS"/>
</dbReference>
<dbReference type="PROSITE" id="PS00211">
    <property type="entry name" value="ABC_TRANSPORTER_1"/>
    <property type="match status" value="1"/>
</dbReference>
<accession>A0A6P2BV67</accession>
<dbReference type="PANTHER" id="PTHR42781:SF4">
    <property type="entry name" value="SPERMIDINE_PUTRESCINE IMPORT ATP-BINDING PROTEIN POTA"/>
    <property type="match status" value="1"/>
</dbReference>
<dbReference type="InterPro" id="IPR003439">
    <property type="entry name" value="ABC_transporter-like_ATP-bd"/>
</dbReference>
<dbReference type="InterPro" id="IPR013611">
    <property type="entry name" value="Transp-assoc_OB_typ2"/>
</dbReference>
<dbReference type="SUPFAM" id="SSF52540">
    <property type="entry name" value="P-loop containing nucleoside triphosphate hydrolases"/>
    <property type="match status" value="1"/>
</dbReference>
<dbReference type="SUPFAM" id="SSF50331">
    <property type="entry name" value="MOP-like"/>
    <property type="match status" value="1"/>
</dbReference>
<organism evidence="9 10">
    <name type="scientific">Trebonia kvetii</name>
    <dbReference type="NCBI Taxonomy" id="2480626"/>
    <lineage>
        <taxon>Bacteria</taxon>
        <taxon>Bacillati</taxon>
        <taxon>Actinomycetota</taxon>
        <taxon>Actinomycetes</taxon>
        <taxon>Streptosporangiales</taxon>
        <taxon>Treboniaceae</taxon>
        <taxon>Trebonia</taxon>
    </lineage>
</organism>
<dbReference type="Pfam" id="PF00005">
    <property type="entry name" value="ABC_tran"/>
    <property type="match status" value="1"/>
</dbReference>
<evidence type="ECO:0000256" key="5">
    <source>
        <dbReference type="ARBA" id="ARBA00022967"/>
    </source>
</evidence>
<dbReference type="EMBL" id="RPFW01000004">
    <property type="protein sequence ID" value="TVZ03002.1"/>
    <property type="molecule type" value="Genomic_DNA"/>
</dbReference>
<comment type="function">
    <text evidence="7">Part of the ABC transporter complex PotABCD involved in spermidine/putrescine import. Responsible for energy coupling to the transport system.</text>
</comment>
<dbReference type="RefSeq" id="WP_145855345.1">
    <property type="nucleotide sequence ID" value="NZ_RPFW01000004.1"/>
</dbReference>
<dbReference type="NCBIfam" id="TIGR01187">
    <property type="entry name" value="potA"/>
    <property type="match status" value="1"/>
</dbReference>
<feature type="domain" description="ABC transporter" evidence="8">
    <location>
        <begin position="5"/>
        <end position="239"/>
    </location>
</feature>
<dbReference type="FunFam" id="3.40.50.300:FF:000133">
    <property type="entry name" value="Spermidine/putrescine import ATP-binding protein PotA"/>
    <property type="match status" value="1"/>
</dbReference>
<comment type="caution">
    <text evidence="9">The sequence shown here is derived from an EMBL/GenBank/DDBJ whole genome shotgun (WGS) entry which is preliminary data.</text>
</comment>
<evidence type="ECO:0000259" key="8">
    <source>
        <dbReference type="PROSITE" id="PS50893"/>
    </source>
</evidence>
<dbReference type="OrthoDB" id="3180400at2"/>
<reference evidence="9 10" key="1">
    <citation type="submission" date="2018-11" db="EMBL/GenBank/DDBJ databases">
        <title>Trebonia kvetii gen.nov., sp.nov., a novel acidophilic actinobacterium, and proposal of the new actinobacterial family Treboniaceae fam. nov.</title>
        <authorList>
            <person name="Rapoport D."/>
            <person name="Sagova-Mareckova M."/>
            <person name="Sedlacek I."/>
            <person name="Provaznik J."/>
            <person name="Kralova S."/>
            <person name="Pavlinic D."/>
            <person name="Benes V."/>
            <person name="Kopecky J."/>
        </authorList>
    </citation>
    <scope>NUCLEOTIDE SEQUENCE [LARGE SCALE GENOMIC DNA]</scope>
    <source>
        <strain evidence="9 10">15Tr583</strain>
    </source>
</reference>